<gene>
    <name evidence="2" type="ORF">GFC01_04455</name>
</gene>
<organism evidence="2 3">
    <name type="scientific">Desulfofundulus thermobenzoicus</name>
    <dbReference type="NCBI Taxonomy" id="29376"/>
    <lineage>
        <taxon>Bacteria</taxon>
        <taxon>Bacillati</taxon>
        <taxon>Bacillota</taxon>
        <taxon>Clostridia</taxon>
        <taxon>Eubacteriales</taxon>
        <taxon>Peptococcaceae</taxon>
        <taxon>Desulfofundulus</taxon>
    </lineage>
</organism>
<keyword evidence="2" id="KW-0808">Transferase</keyword>
<evidence type="ECO:0000259" key="1">
    <source>
        <dbReference type="Pfam" id="PF13439"/>
    </source>
</evidence>
<dbReference type="SUPFAM" id="SSF53756">
    <property type="entry name" value="UDP-Glycosyltransferase/glycogen phosphorylase"/>
    <property type="match status" value="1"/>
</dbReference>
<dbReference type="Pfam" id="PF13692">
    <property type="entry name" value="Glyco_trans_1_4"/>
    <property type="match status" value="1"/>
</dbReference>
<keyword evidence="3" id="KW-1185">Reference proteome</keyword>
<dbReference type="PANTHER" id="PTHR45947">
    <property type="entry name" value="SULFOQUINOVOSYL TRANSFERASE SQD2"/>
    <property type="match status" value="1"/>
</dbReference>
<dbReference type="EMBL" id="WHYR01000008">
    <property type="protein sequence ID" value="MQL51527.1"/>
    <property type="molecule type" value="Genomic_DNA"/>
</dbReference>
<dbReference type="InterPro" id="IPR028098">
    <property type="entry name" value="Glyco_trans_4-like_N"/>
</dbReference>
<dbReference type="Pfam" id="PF13439">
    <property type="entry name" value="Glyco_transf_4"/>
    <property type="match status" value="1"/>
</dbReference>
<evidence type="ECO:0000313" key="3">
    <source>
        <dbReference type="Proteomes" id="UP000441717"/>
    </source>
</evidence>
<sequence length="372" mass="41193">MAQPTTILLALMKLDIGGAETHAVVLCRHLTEMGYRVIMASYGGCFVEEIARYGVKHYRVPLHLPRISYIWQSMREMRRIVAEEGVDLIHAHARIPAFVAAFMGRPPHVRFITTAHFNFDYRYGLKYLSQWGERTIAVSEDIKEHLVRHFGVPAEQIVVIPNGIDTEAFSPAIAGEHPPGRGRPAIVLVSRLDGELATVAQNLIAACAVVYEQAPGMRVSIVGDGNRRAEVAKSAAELNARAGREVVRLLGACTQVNKILVQNDLVVGVSRVALEAMACARPVLLAGPQGFGGLLDAGDLPSFQKDNFTARSRDEQSTVDNLANALREFLRRPPDWRAETGRIFREFVIQEYSGRKMARDVARVYEEVLSTP</sequence>
<dbReference type="AlphaFoldDB" id="A0A6N7IPM5"/>
<dbReference type="RefSeq" id="WP_152945449.1">
    <property type="nucleotide sequence ID" value="NZ_WHYR01000008.1"/>
</dbReference>
<dbReference type="PANTHER" id="PTHR45947:SF3">
    <property type="entry name" value="SULFOQUINOVOSYL TRANSFERASE SQD2"/>
    <property type="match status" value="1"/>
</dbReference>
<protein>
    <submittedName>
        <fullName evidence="2">Glycosyltransferase</fullName>
    </submittedName>
</protein>
<reference evidence="2 3" key="1">
    <citation type="submission" date="2019-10" db="EMBL/GenBank/DDBJ databases">
        <title>Comparative genomics of sulfur disproportionating microorganisms.</title>
        <authorList>
            <person name="Ward L.M."/>
            <person name="Bertran E."/>
            <person name="Johnston D."/>
        </authorList>
    </citation>
    <scope>NUCLEOTIDE SEQUENCE [LARGE SCALE GENOMIC DNA]</scope>
    <source>
        <strain evidence="2 3">DSM 14055</strain>
    </source>
</reference>
<dbReference type="OrthoDB" id="3199616at2"/>
<dbReference type="Proteomes" id="UP000441717">
    <property type="component" value="Unassembled WGS sequence"/>
</dbReference>
<accession>A0A6N7IPM5</accession>
<dbReference type="InterPro" id="IPR050194">
    <property type="entry name" value="Glycosyltransferase_grp1"/>
</dbReference>
<dbReference type="Gene3D" id="3.40.50.2000">
    <property type="entry name" value="Glycogen Phosphorylase B"/>
    <property type="match status" value="2"/>
</dbReference>
<comment type="caution">
    <text evidence="2">The sequence shown here is derived from an EMBL/GenBank/DDBJ whole genome shotgun (WGS) entry which is preliminary data.</text>
</comment>
<name>A0A6N7IPM5_9FIRM</name>
<dbReference type="GO" id="GO:0016758">
    <property type="term" value="F:hexosyltransferase activity"/>
    <property type="evidence" value="ECO:0007669"/>
    <property type="project" value="TreeGrafter"/>
</dbReference>
<feature type="domain" description="Glycosyltransferase subfamily 4-like N-terminal" evidence="1">
    <location>
        <begin position="16"/>
        <end position="167"/>
    </location>
</feature>
<proteinExistence type="predicted"/>
<evidence type="ECO:0000313" key="2">
    <source>
        <dbReference type="EMBL" id="MQL51527.1"/>
    </source>
</evidence>